<dbReference type="PANTHER" id="PTHR43235">
    <property type="entry name" value="GLUTAMINE AMIDOTRANSFERASE PB2B2.05-RELATED"/>
    <property type="match status" value="1"/>
</dbReference>
<dbReference type="AlphaFoldDB" id="A0A976X6A5"/>
<sequence>MRIGITADVNMTQNTSFRLTRAHIAQRTLVNALVANDIVPVVFPVVKPAMAKELLETVDGIIMTGGPDVAPVFYNEEPTANTGMSYLPRDYFELQLVKDAVAMHKPILAICRGLQMVNVALGGTLFQDLNSQFHPTGSQPLIQHTQQAKVFMPTHHINVAADSQMGQSVGTHPLVNSIHHQAAKQVAPSLHVTATAPDGVIEGLENDDASIQCVQWHPENIWKHMPEENQLLVDFFTRAAQMKN</sequence>
<name>A0A976X6A5_9LACO</name>
<dbReference type="CDD" id="cd01745">
    <property type="entry name" value="GATase1_2"/>
    <property type="match status" value="1"/>
</dbReference>
<dbReference type="GO" id="GO:0033969">
    <property type="term" value="F:gamma-glutamyl-gamma-aminobutyrate hydrolase activity"/>
    <property type="evidence" value="ECO:0007669"/>
    <property type="project" value="TreeGrafter"/>
</dbReference>
<reference evidence="1" key="1">
    <citation type="journal article" date="2022" name="Int. J. Syst. Evol. Microbiol.">
        <title>Apilactobacillus apisilvae sp. nov., Nicolia spurrieriana gen. nov. sp. nov., Bombilactobacillus folatiphilus sp. nov. and Bombilactobacillus thymidiniphilus sp. nov., four new lactic acid bacterial isolates from stingless bees Tetragonula carbonaria and Austroplebeia australis.</title>
        <authorList>
            <person name="Oliphant S.A."/>
            <person name="Watson-Haigh N.S."/>
            <person name="Sumby K.M."/>
            <person name="Gardner J."/>
            <person name="Groom S."/>
            <person name="Jiranek V."/>
        </authorList>
    </citation>
    <scope>NUCLEOTIDE SEQUENCE</scope>
    <source>
        <strain evidence="1">SGEP1_A5</strain>
    </source>
</reference>
<organism evidence="1 2">
    <name type="scientific">Nicoliella spurrieriana</name>
    <dbReference type="NCBI Taxonomy" id="2925830"/>
    <lineage>
        <taxon>Bacteria</taxon>
        <taxon>Bacillati</taxon>
        <taxon>Bacillota</taxon>
        <taxon>Bacilli</taxon>
        <taxon>Lactobacillales</taxon>
        <taxon>Lactobacillaceae</taxon>
        <taxon>Nicoliella</taxon>
    </lineage>
</organism>
<dbReference type="InterPro" id="IPR044668">
    <property type="entry name" value="PuuD-like"/>
</dbReference>
<dbReference type="InterPro" id="IPR029062">
    <property type="entry name" value="Class_I_gatase-like"/>
</dbReference>
<dbReference type="RefSeq" id="WP_260117150.1">
    <property type="nucleotide sequence ID" value="NZ_CP093361.1"/>
</dbReference>
<evidence type="ECO:0000313" key="2">
    <source>
        <dbReference type="Proteomes" id="UP000831181"/>
    </source>
</evidence>
<dbReference type="PANTHER" id="PTHR43235:SF1">
    <property type="entry name" value="GLUTAMINE AMIDOTRANSFERASE PB2B2.05-RELATED"/>
    <property type="match status" value="1"/>
</dbReference>
<dbReference type="Gene3D" id="3.40.50.880">
    <property type="match status" value="1"/>
</dbReference>
<dbReference type="SUPFAM" id="SSF52317">
    <property type="entry name" value="Class I glutamine amidotransferase-like"/>
    <property type="match status" value="1"/>
</dbReference>
<dbReference type="GO" id="GO:0006598">
    <property type="term" value="P:polyamine catabolic process"/>
    <property type="evidence" value="ECO:0007669"/>
    <property type="project" value="TreeGrafter"/>
</dbReference>
<keyword evidence="2" id="KW-1185">Reference proteome</keyword>
<dbReference type="Pfam" id="PF07722">
    <property type="entry name" value="Peptidase_C26"/>
    <property type="match status" value="1"/>
</dbReference>
<gene>
    <name evidence="1" type="ORF">MOO44_04110</name>
</gene>
<dbReference type="InterPro" id="IPR011697">
    <property type="entry name" value="Peptidase_C26"/>
</dbReference>
<dbReference type="Proteomes" id="UP000831181">
    <property type="component" value="Chromosome"/>
</dbReference>
<dbReference type="GO" id="GO:0005829">
    <property type="term" value="C:cytosol"/>
    <property type="evidence" value="ECO:0007669"/>
    <property type="project" value="TreeGrafter"/>
</dbReference>
<dbReference type="PROSITE" id="PS51273">
    <property type="entry name" value="GATASE_TYPE_1"/>
    <property type="match status" value="1"/>
</dbReference>
<protein>
    <submittedName>
        <fullName evidence="1">Gamma-glutamyl-gamma-aminobutyrate hydrolase family protein</fullName>
    </submittedName>
</protein>
<evidence type="ECO:0000313" key="1">
    <source>
        <dbReference type="EMBL" id="UQS87344.1"/>
    </source>
</evidence>
<dbReference type="EMBL" id="CP093361">
    <property type="protein sequence ID" value="UQS87344.1"/>
    <property type="molecule type" value="Genomic_DNA"/>
</dbReference>
<accession>A0A976X6A5</accession>
<dbReference type="KEGG" id="lbe:MOO44_04110"/>
<keyword evidence="1" id="KW-0378">Hydrolase</keyword>
<proteinExistence type="predicted"/>